<dbReference type="Proteomes" id="UP001234581">
    <property type="component" value="Unassembled WGS sequence"/>
</dbReference>
<keyword evidence="2" id="KW-1185">Reference proteome</keyword>
<evidence type="ECO:0000313" key="1">
    <source>
        <dbReference type="EMBL" id="KAJ8661983.1"/>
    </source>
</evidence>
<dbReference type="EMBL" id="JARTCD010000006">
    <property type="protein sequence ID" value="KAJ8661983.1"/>
    <property type="molecule type" value="Genomic_DNA"/>
</dbReference>
<comment type="caution">
    <text evidence="1">The sequence shown here is derived from an EMBL/GenBank/DDBJ whole genome shotgun (WGS) entry which is preliminary data.</text>
</comment>
<protein>
    <submittedName>
        <fullName evidence="1">Uncharacterized protein</fullName>
    </submittedName>
</protein>
<evidence type="ECO:0000313" key="2">
    <source>
        <dbReference type="Proteomes" id="UP001234581"/>
    </source>
</evidence>
<organism evidence="1 2">
    <name type="scientific">Lichtheimia ornata</name>
    <dbReference type="NCBI Taxonomy" id="688661"/>
    <lineage>
        <taxon>Eukaryota</taxon>
        <taxon>Fungi</taxon>
        <taxon>Fungi incertae sedis</taxon>
        <taxon>Mucoromycota</taxon>
        <taxon>Mucoromycotina</taxon>
        <taxon>Mucoromycetes</taxon>
        <taxon>Mucorales</taxon>
        <taxon>Lichtheimiaceae</taxon>
        <taxon>Lichtheimia</taxon>
    </lineage>
</organism>
<gene>
    <name evidence="1" type="ORF">O0I10_002314</name>
</gene>
<dbReference type="AlphaFoldDB" id="A0AAD7V9R3"/>
<sequence>MHTNDCPAPAHHLHPSTFLIREDVIDQPSNKEVSFKAIRKSKLISSSSTPSSIVFHSQLLLIQVQLPPANNCTASAHHVAPAAVLK</sequence>
<accession>A0AAD7V9R3</accession>
<dbReference type="RefSeq" id="XP_058346896.1">
    <property type="nucleotide sequence ID" value="XM_058482398.1"/>
</dbReference>
<name>A0AAD7V9R3_9FUNG</name>
<dbReference type="GeneID" id="83209732"/>
<proteinExistence type="predicted"/>
<reference evidence="1 2" key="1">
    <citation type="submission" date="2023-03" db="EMBL/GenBank/DDBJ databases">
        <title>Genome sequence of Lichtheimia ornata CBS 291.66.</title>
        <authorList>
            <person name="Mohabir J.T."/>
            <person name="Shea T.P."/>
            <person name="Kurbessoian T."/>
            <person name="Berby B."/>
            <person name="Fontaine J."/>
            <person name="Livny J."/>
            <person name="Gnirke A."/>
            <person name="Stajich J.E."/>
            <person name="Cuomo C.A."/>
        </authorList>
    </citation>
    <scope>NUCLEOTIDE SEQUENCE [LARGE SCALE GENOMIC DNA]</scope>
    <source>
        <strain evidence="1">CBS 291.66</strain>
    </source>
</reference>